<accession>A0A1B1SBU7</accession>
<evidence type="ECO:0000256" key="12">
    <source>
        <dbReference type="ARBA" id="ARBA00022801"/>
    </source>
</evidence>
<keyword evidence="19" id="KW-1185">Reference proteome</keyword>
<dbReference type="GO" id="GO:0003723">
    <property type="term" value="F:RNA binding"/>
    <property type="evidence" value="ECO:0007669"/>
    <property type="project" value="UniProtKB-UniRule"/>
</dbReference>
<keyword evidence="8 14" id="KW-0963">Cytoplasm</keyword>
<dbReference type="HAMAP" id="MF_00052_B">
    <property type="entry name" value="RNase_HII_B"/>
    <property type="match status" value="1"/>
</dbReference>
<evidence type="ECO:0000259" key="17">
    <source>
        <dbReference type="PROSITE" id="PS51975"/>
    </source>
</evidence>
<dbReference type="InterPro" id="IPR001352">
    <property type="entry name" value="RNase_HII/HIII"/>
</dbReference>
<reference evidence="19" key="1">
    <citation type="submission" date="2016-04" db="EMBL/GenBank/DDBJ databases">
        <title>Complete Genome Sequences of Twelve Strains of a Stable Defined Moderately Diverse Mouse Microbiota 2 (sDMDMm2).</title>
        <authorList>
            <person name="Uchimura Y."/>
            <person name="Wyss M."/>
            <person name="Brugiroux S."/>
            <person name="Limenitakis J.P."/>
            <person name="Stecher B."/>
            <person name="McCoy K.D."/>
            <person name="Macpherson A.J."/>
        </authorList>
    </citation>
    <scope>NUCLEOTIDE SEQUENCE [LARGE SCALE GENOMIC DNA]</scope>
    <source>
        <strain evidence="19">YL27</strain>
    </source>
</reference>
<keyword evidence="11 14" id="KW-0255">Endonuclease</keyword>
<dbReference type="RefSeq" id="WP_068961584.1">
    <property type="nucleotide sequence ID" value="NZ_CAJTAP010000007.1"/>
</dbReference>
<dbReference type="EMBL" id="CP015402">
    <property type="protein sequence ID" value="ANU64301.1"/>
    <property type="molecule type" value="Genomic_DNA"/>
</dbReference>
<evidence type="ECO:0000256" key="2">
    <source>
        <dbReference type="ARBA" id="ARBA00001946"/>
    </source>
</evidence>
<dbReference type="NCBIfam" id="NF000595">
    <property type="entry name" value="PRK00015.1-3"/>
    <property type="match status" value="1"/>
</dbReference>
<evidence type="ECO:0000256" key="1">
    <source>
        <dbReference type="ARBA" id="ARBA00000077"/>
    </source>
</evidence>
<evidence type="ECO:0000256" key="3">
    <source>
        <dbReference type="ARBA" id="ARBA00004065"/>
    </source>
</evidence>
<keyword evidence="10 14" id="KW-0479">Metal-binding</keyword>
<evidence type="ECO:0000256" key="15">
    <source>
        <dbReference type="PROSITE-ProRule" id="PRU01319"/>
    </source>
</evidence>
<dbReference type="GO" id="GO:0005737">
    <property type="term" value="C:cytoplasm"/>
    <property type="evidence" value="ECO:0007669"/>
    <property type="project" value="UniProtKB-SubCell"/>
</dbReference>
<feature type="binding site" evidence="14 15">
    <location>
        <position position="122"/>
    </location>
    <ligand>
        <name>a divalent metal cation</name>
        <dbReference type="ChEBI" id="CHEBI:60240"/>
    </ligand>
</feature>
<dbReference type="Pfam" id="PF01351">
    <property type="entry name" value="RNase_HII"/>
    <property type="match status" value="1"/>
</dbReference>
<dbReference type="GO" id="GO:0043137">
    <property type="term" value="P:DNA replication, removal of RNA primer"/>
    <property type="evidence" value="ECO:0007669"/>
    <property type="project" value="TreeGrafter"/>
</dbReference>
<name>A0A1B1SBU7_9BACT</name>
<evidence type="ECO:0000256" key="13">
    <source>
        <dbReference type="ARBA" id="ARBA00023211"/>
    </source>
</evidence>
<comment type="similarity">
    <text evidence="5 14 16">Belongs to the RNase HII family.</text>
</comment>
<proteinExistence type="inferred from homology"/>
<dbReference type="GO" id="GO:0032299">
    <property type="term" value="C:ribonuclease H2 complex"/>
    <property type="evidence" value="ECO:0007669"/>
    <property type="project" value="TreeGrafter"/>
</dbReference>
<dbReference type="InterPro" id="IPR022898">
    <property type="entry name" value="RNase_HII"/>
</dbReference>
<dbReference type="AlphaFoldDB" id="A0A1B1SBU7"/>
<gene>
    <name evidence="14" type="primary">rnhB</name>
    <name evidence="18" type="ORF">A4V02_11620</name>
</gene>
<dbReference type="InterPro" id="IPR036397">
    <property type="entry name" value="RNaseH_sf"/>
</dbReference>
<comment type="subcellular location">
    <subcellularLocation>
        <location evidence="4 14">Cytoplasm</location>
    </subcellularLocation>
</comment>
<dbReference type="InterPro" id="IPR024567">
    <property type="entry name" value="RNase_HII/HIII_dom"/>
</dbReference>
<evidence type="ECO:0000256" key="6">
    <source>
        <dbReference type="ARBA" id="ARBA00012180"/>
    </source>
</evidence>
<protein>
    <recommendedName>
        <fullName evidence="7 14">Ribonuclease HII</fullName>
        <shortName evidence="14">RNase HII</shortName>
        <ecNumber evidence="6 14">3.1.26.4</ecNumber>
    </recommendedName>
</protein>
<dbReference type="CDD" id="cd07182">
    <property type="entry name" value="RNase_HII_bacteria_HII_like"/>
    <property type="match status" value="1"/>
</dbReference>
<evidence type="ECO:0000256" key="10">
    <source>
        <dbReference type="ARBA" id="ARBA00022723"/>
    </source>
</evidence>
<comment type="cofactor">
    <cofactor evidence="14 15">
        <name>Mn(2+)</name>
        <dbReference type="ChEBI" id="CHEBI:29035"/>
    </cofactor>
    <cofactor evidence="14 15">
        <name>Mg(2+)</name>
        <dbReference type="ChEBI" id="CHEBI:18420"/>
    </cofactor>
    <text evidence="14 15">Manganese or magnesium. Binds 1 divalent metal ion per monomer in the absence of substrate. May bind a second metal ion after substrate binding.</text>
</comment>
<comment type="function">
    <text evidence="3 14 16">Endonuclease that specifically degrades the RNA of RNA-DNA hybrids.</text>
</comment>
<organism evidence="18 19">
    <name type="scientific">Muribaculum intestinale</name>
    <dbReference type="NCBI Taxonomy" id="1796646"/>
    <lineage>
        <taxon>Bacteria</taxon>
        <taxon>Pseudomonadati</taxon>
        <taxon>Bacteroidota</taxon>
        <taxon>Bacteroidia</taxon>
        <taxon>Bacteroidales</taxon>
        <taxon>Muribaculaceae</taxon>
        <taxon>Muribaculum</taxon>
    </lineage>
</organism>
<evidence type="ECO:0000256" key="8">
    <source>
        <dbReference type="ARBA" id="ARBA00022490"/>
    </source>
</evidence>
<dbReference type="InterPro" id="IPR012337">
    <property type="entry name" value="RNaseH-like_sf"/>
</dbReference>
<feature type="domain" description="RNase H type-2" evidence="17">
    <location>
        <begin position="24"/>
        <end position="212"/>
    </location>
</feature>
<dbReference type="STRING" id="1796646.A4V02_11620"/>
<comment type="cofactor">
    <cofactor evidence="2">
        <name>Mg(2+)</name>
        <dbReference type="ChEBI" id="CHEBI:18420"/>
    </cofactor>
</comment>
<evidence type="ECO:0000313" key="19">
    <source>
        <dbReference type="Proteomes" id="UP000186351"/>
    </source>
</evidence>
<dbReference type="PANTHER" id="PTHR10954:SF18">
    <property type="entry name" value="RIBONUCLEASE HII"/>
    <property type="match status" value="1"/>
</dbReference>
<dbReference type="Gene3D" id="3.30.420.10">
    <property type="entry name" value="Ribonuclease H-like superfamily/Ribonuclease H"/>
    <property type="match status" value="1"/>
</dbReference>
<dbReference type="GO" id="GO:0030145">
    <property type="term" value="F:manganese ion binding"/>
    <property type="evidence" value="ECO:0007669"/>
    <property type="project" value="UniProtKB-UniRule"/>
</dbReference>
<evidence type="ECO:0000256" key="7">
    <source>
        <dbReference type="ARBA" id="ARBA00019179"/>
    </source>
</evidence>
<feature type="binding site" evidence="14 15">
    <location>
        <position position="31"/>
    </location>
    <ligand>
        <name>a divalent metal cation</name>
        <dbReference type="ChEBI" id="CHEBI:60240"/>
    </ligand>
</feature>
<dbReference type="OrthoDB" id="9803420at2"/>
<dbReference type="EC" id="3.1.26.4" evidence="6 14"/>
<evidence type="ECO:0000313" key="18">
    <source>
        <dbReference type="EMBL" id="ANU64301.1"/>
    </source>
</evidence>
<evidence type="ECO:0000256" key="11">
    <source>
        <dbReference type="ARBA" id="ARBA00022759"/>
    </source>
</evidence>
<comment type="catalytic activity">
    <reaction evidence="1 14 15 16">
        <text>Endonucleolytic cleavage to 5'-phosphomonoester.</text>
        <dbReference type="EC" id="3.1.26.4"/>
    </reaction>
</comment>
<feature type="binding site" evidence="14 15">
    <location>
        <position position="30"/>
    </location>
    <ligand>
        <name>a divalent metal cation</name>
        <dbReference type="ChEBI" id="CHEBI:60240"/>
    </ligand>
</feature>
<dbReference type="GeneID" id="65537520"/>
<evidence type="ECO:0000256" key="14">
    <source>
        <dbReference type="HAMAP-Rule" id="MF_00052"/>
    </source>
</evidence>
<evidence type="ECO:0000256" key="9">
    <source>
        <dbReference type="ARBA" id="ARBA00022722"/>
    </source>
</evidence>
<dbReference type="GO" id="GO:0004523">
    <property type="term" value="F:RNA-DNA hybrid ribonuclease activity"/>
    <property type="evidence" value="ECO:0007669"/>
    <property type="project" value="UniProtKB-UniRule"/>
</dbReference>
<evidence type="ECO:0000256" key="16">
    <source>
        <dbReference type="RuleBase" id="RU003515"/>
    </source>
</evidence>
<evidence type="ECO:0000256" key="5">
    <source>
        <dbReference type="ARBA" id="ARBA00007383"/>
    </source>
</evidence>
<keyword evidence="9 14" id="KW-0540">Nuclease</keyword>
<dbReference type="PANTHER" id="PTHR10954">
    <property type="entry name" value="RIBONUCLEASE H2 SUBUNIT A"/>
    <property type="match status" value="1"/>
</dbReference>
<keyword evidence="13 14" id="KW-0464">Manganese</keyword>
<accession>A0A1Z2XGR3</accession>
<sequence>MDSYNKTQHNSLPQPLPACFIAGRLEAGCDEAGRGCLAGPVYAAAVILPDNFSHPWLNDSKQLTEARRDKMREIIETNAAAWAVASVSAEEIDRINILQASILAMHRALDMLAPRPGAVIVDGNRFTPYGTLPCTTFVKGDGRFANIAAASILAKTHRDQEMKRLHALHPQYGWAVNKGYPTKAHRAAIAEYGPSPFHRMSFRLLDTQLTLF</sequence>
<dbReference type="SUPFAM" id="SSF53098">
    <property type="entry name" value="Ribonuclease H-like"/>
    <property type="match status" value="1"/>
</dbReference>
<keyword evidence="12 14" id="KW-0378">Hydrolase</keyword>
<dbReference type="Proteomes" id="UP000186351">
    <property type="component" value="Chromosome"/>
</dbReference>
<dbReference type="GO" id="GO:0006298">
    <property type="term" value="P:mismatch repair"/>
    <property type="evidence" value="ECO:0007669"/>
    <property type="project" value="TreeGrafter"/>
</dbReference>
<dbReference type="PROSITE" id="PS51975">
    <property type="entry name" value="RNASE_H_2"/>
    <property type="match status" value="1"/>
</dbReference>
<evidence type="ECO:0000256" key="4">
    <source>
        <dbReference type="ARBA" id="ARBA00004496"/>
    </source>
</evidence>
<dbReference type="KEGG" id="pary:A4V02_11620"/>